<dbReference type="NCBIfam" id="TIGR02523">
    <property type="entry name" value="type_IV_pilV"/>
    <property type="match status" value="1"/>
</dbReference>
<dbReference type="NCBIfam" id="TIGR02532">
    <property type="entry name" value="IV_pilin_GFxxxE"/>
    <property type="match status" value="1"/>
</dbReference>
<organism evidence="3">
    <name type="scientific">hydrothermal vent metagenome</name>
    <dbReference type="NCBI Taxonomy" id="652676"/>
    <lineage>
        <taxon>unclassified sequences</taxon>
        <taxon>metagenomes</taxon>
        <taxon>ecological metagenomes</taxon>
    </lineage>
</organism>
<accession>A0A3B0ZVV2</accession>
<dbReference type="Pfam" id="PF22150">
    <property type="entry name" value="Tt1218-like"/>
    <property type="match status" value="1"/>
</dbReference>
<keyword evidence="1" id="KW-0472">Membrane</keyword>
<evidence type="ECO:0000259" key="2">
    <source>
        <dbReference type="Pfam" id="PF22150"/>
    </source>
</evidence>
<evidence type="ECO:0000313" key="3">
    <source>
        <dbReference type="EMBL" id="VAW91552.1"/>
    </source>
</evidence>
<dbReference type="Pfam" id="PF07963">
    <property type="entry name" value="N_methyl"/>
    <property type="match status" value="1"/>
</dbReference>
<dbReference type="EMBL" id="UOFR01000012">
    <property type="protein sequence ID" value="VAW91552.1"/>
    <property type="molecule type" value="Genomic_DNA"/>
</dbReference>
<keyword evidence="1" id="KW-0812">Transmembrane</keyword>
<dbReference type="InterPro" id="IPR054402">
    <property type="entry name" value="Tt1218-like_dom"/>
</dbReference>
<sequence length="175" mass="18325">MNHTKLAGFTLLEVMIALVIFSIGLLGLAGMQAAGIRNNQISYTRTVATQLAYDMADRIRNNPTANYAAAVPAAVPNCVTGTCTSPELASFDLMEWNTAINNPAINPAIKNSASPLRNGAGYISQMTTASGIVFYRVSVTWDESNNGPTTAAINAAECGPPVVAGKVCITVDAFP</sequence>
<dbReference type="InterPro" id="IPR013362">
    <property type="entry name" value="Pilus_4_PilV"/>
</dbReference>
<feature type="transmembrane region" description="Helical" evidence="1">
    <location>
        <begin position="6"/>
        <end position="29"/>
    </location>
</feature>
<keyword evidence="1" id="KW-1133">Transmembrane helix</keyword>
<proteinExistence type="predicted"/>
<evidence type="ECO:0000256" key="1">
    <source>
        <dbReference type="SAM" id="Phobius"/>
    </source>
</evidence>
<dbReference type="AlphaFoldDB" id="A0A3B0ZVV2"/>
<feature type="domain" description="Type IV pilin Tt1218-like" evidence="2">
    <location>
        <begin position="31"/>
        <end position="93"/>
    </location>
</feature>
<gene>
    <name evidence="3" type="ORF">MNBD_GAMMA21-1082</name>
</gene>
<reference evidence="3" key="1">
    <citation type="submission" date="2018-06" db="EMBL/GenBank/DDBJ databases">
        <authorList>
            <person name="Zhirakovskaya E."/>
        </authorList>
    </citation>
    <scope>NUCLEOTIDE SEQUENCE</scope>
</reference>
<name>A0A3B0ZVV2_9ZZZZ</name>
<protein>
    <recommendedName>
        <fullName evidence="2">Type IV pilin Tt1218-like domain-containing protein</fullName>
    </recommendedName>
</protein>
<dbReference type="InterPro" id="IPR012902">
    <property type="entry name" value="N_methyl_site"/>
</dbReference>